<evidence type="ECO:0000256" key="10">
    <source>
        <dbReference type="SAM" id="Phobius"/>
    </source>
</evidence>
<proteinExistence type="inferred from homology"/>
<evidence type="ECO:0000256" key="1">
    <source>
        <dbReference type="ARBA" id="ARBA00004479"/>
    </source>
</evidence>
<keyword evidence="6" id="KW-0914">Notch signaling pathway</keyword>
<sequence>MGPSRVFLAVPFLLIAVAPVYGLVNGADSTLESVPDLEKVMYLNVESYPCVRLLNLSGEIGCSNPGTDKISAPIVRLKSSTSPLARPSTVLLQSEQMQDFFLRVSTDPEFSKNIAGVLLEPSETVNMSSGFSPAEKFPQAAFAPYSNTSYEWNLPGSGIMWNRYDFPVFLLTKESTSTLKEVSETNEGSPENVAEFDLVMQTTKVGTHDSETCLKEQTCLPLGGYSVWSSLPPINISSVPTKPIILAVASLDSASFFRDRSLGADSPISGLIALLTAVDALSHVNHLKKLKKQFVFAAFTGEAWGYLGSRKFLQELDLGSDSVKGLDSSMIEQILEMGSVGKGLVESGTLFYAHAAGELSGTKGTLKALEDASESLGSDNVKVKKASTLNPGIPPSSLMPFLRKNTSTSGVVLGDFDSHFTNKFYHSHLDNASNIKTSSVAAAAALVARALYILANGDATLDLMALNDIKVNVSLVEELVGCFLTCEPGLSCELVRRYISPIYGDCPSHYVGVFQDTPSATEKPSYVDDTSRFLWNFLADMTSESRDGTGSCTGECGNVGDMCIGAEIEGGGKCVVSTTRYVPAYSTRLRYENNIWHVLPANPTDSMESVDPVWTESFWNTIGLRVYKVESALYDRLVLAGGVIVTFASYLAVVVTRTYLAKAIKRD</sequence>
<evidence type="ECO:0000259" key="12">
    <source>
        <dbReference type="Pfam" id="PF18266"/>
    </source>
</evidence>
<keyword evidence="4 10" id="KW-0812">Transmembrane</keyword>
<organism evidence="13 14">
    <name type="scientific">Carex littledalei</name>
    <dbReference type="NCBI Taxonomy" id="544730"/>
    <lineage>
        <taxon>Eukaryota</taxon>
        <taxon>Viridiplantae</taxon>
        <taxon>Streptophyta</taxon>
        <taxon>Embryophyta</taxon>
        <taxon>Tracheophyta</taxon>
        <taxon>Spermatophyta</taxon>
        <taxon>Magnoliopsida</taxon>
        <taxon>Liliopsida</taxon>
        <taxon>Poales</taxon>
        <taxon>Cyperaceae</taxon>
        <taxon>Cyperoideae</taxon>
        <taxon>Cariceae</taxon>
        <taxon>Carex</taxon>
        <taxon>Carex subgen. Euthyceras</taxon>
    </lineage>
</organism>
<evidence type="ECO:0000256" key="2">
    <source>
        <dbReference type="ARBA" id="ARBA00007717"/>
    </source>
</evidence>
<dbReference type="EMBL" id="SWLB01000012">
    <property type="protein sequence ID" value="KAF3331598.1"/>
    <property type="molecule type" value="Genomic_DNA"/>
</dbReference>
<evidence type="ECO:0000256" key="4">
    <source>
        <dbReference type="ARBA" id="ARBA00022692"/>
    </source>
</evidence>
<protein>
    <recommendedName>
        <fullName evidence="3">Nicastrin</fullName>
    </recommendedName>
</protein>
<dbReference type="InterPro" id="IPR008710">
    <property type="entry name" value="Nicastrin"/>
</dbReference>
<dbReference type="Gene3D" id="3.40.630.10">
    <property type="entry name" value="Zn peptidases"/>
    <property type="match status" value="1"/>
</dbReference>
<dbReference type="GO" id="GO:0016485">
    <property type="term" value="P:protein processing"/>
    <property type="evidence" value="ECO:0007669"/>
    <property type="project" value="InterPro"/>
</dbReference>
<comment type="caution">
    <text evidence="13">The sequence shown here is derived from an EMBL/GenBank/DDBJ whole genome shotgun (WGS) entry which is preliminary data.</text>
</comment>
<keyword evidence="14" id="KW-1185">Reference proteome</keyword>
<dbReference type="SUPFAM" id="SSF53187">
    <property type="entry name" value="Zn-dependent exopeptidases"/>
    <property type="match status" value="1"/>
</dbReference>
<evidence type="ECO:0000256" key="6">
    <source>
        <dbReference type="ARBA" id="ARBA00022976"/>
    </source>
</evidence>
<evidence type="ECO:0000256" key="3">
    <source>
        <dbReference type="ARBA" id="ARBA00015303"/>
    </source>
</evidence>
<keyword evidence="8 10" id="KW-0472">Membrane</keyword>
<comment type="similarity">
    <text evidence="2">Belongs to the nicastrin family.</text>
</comment>
<dbReference type="AlphaFoldDB" id="A0A833R9M0"/>
<evidence type="ECO:0000256" key="8">
    <source>
        <dbReference type="ARBA" id="ARBA00023136"/>
    </source>
</evidence>
<keyword evidence="5 11" id="KW-0732">Signal</keyword>
<dbReference type="PANTHER" id="PTHR21092:SF0">
    <property type="entry name" value="NICASTRIN"/>
    <property type="match status" value="1"/>
</dbReference>
<dbReference type="GO" id="GO:0007219">
    <property type="term" value="P:Notch signaling pathway"/>
    <property type="evidence" value="ECO:0007669"/>
    <property type="project" value="UniProtKB-KW"/>
</dbReference>
<dbReference type="Proteomes" id="UP000623129">
    <property type="component" value="Unassembled WGS sequence"/>
</dbReference>
<dbReference type="Pfam" id="PF18266">
    <property type="entry name" value="Ncstrn_small"/>
    <property type="match status" value="1"/>
</dbReference>
<dbReference type="GO" id="GO:0005886">
    <property type="term" value="C:plasma membrane"/>
    <property type="evidence" value="ECO:0007669"/>
    <property type="project" value="TreeGrafter"/>
</dbReference>
<reference evidence="13" key="1">
    <citation type="submission" date="2020-01" db="EMBL/GenBank/DDBJ databases">
        <title>Genome sequence of Kobresia littledalei, the first chromosome-level genome in the family Cyperaceae.</title>
        <authorList>
            <person name="Qu G."/>
        </authorList>
    </citation>
    <scope>NUCLEOTIDE SEQUENCE</scope>
    <source>
        <strain evidence="13">C.B.Clarke</strain>
        <tissue evidence="13">Leaf</tissue>
    </source>
</reference>
<name>A0A833R9M0_9POAL</name>
<evidence type="ECO:0000256" key="7">
    <source>
        <dbReference type="ARBA" id="ARBA00022989"/>
    </source>
</evidence>
<evidence type="ECO:0000313" key="14">
    <source>
        <dbReference type="Proteomes" id="UP000623129"/>
    </source>
</evidence>
<keyword evidence="7 10" id="KW-1133">Transmembrane helix</keyword>
<evidence type="ECO:0000256" key="9">
    <source>
        <dbReference type="ARBA" id="ARBA00023180"/>
    </source>
</evidence>
<comment type="subcellular location">
    <subcellularLocation>
        <location evidence="1">Membrane</location>
        <topology evidence="1">Single-pass type I membrane protein</topology>
    </subcellularLocation>
</comment>
<feature type="chain" id="PRO_5032978720" description="Nicastrin" evidence="11">
    <location>
        <begin position="23"/>
        <end position="667"/>
    </location>
</feature>
<dbReference type="InterPro" id="IPR041084">
    <property type="entry name" value="Ncstrn_small"/>
</dbReference>
<gene>
    <name evidence="13" type="ORF">FCM35_KLT03004</name>
</gene>
<feature type="signal peptide" evidence="11">
    <location>
        <begin position="1"/>
        <end position="22"/>
    </location>
</feature>
<feature type="domain" description="Nicastrin small lobe" evidence="12">
    <location>
        <begin position="49"/>
        <end position="202"/>
    </location>
</feature>
<evidence type="ECO:0000256" key="5">
    <source>
        <dbReference type="ARBA" id="ARBA00022729"/>
    </source>
</evidence>
<evidence type="ECO:0000313" key="13">
    <source>
        <dbReference type="EMBL" id="KAF3331598.1"/>
    </source>
</evidence>
<dbReference type="Pfam" id="PF05450">
    <property type="entry name" value="Nicastrin"/>
    <property type="match status" value="1"/>
</dbReference>
<accession>A0A833R9M0</accession>
<dbReference type="OrthoDB" id="10265862at2759"/>
<evidence type="ECO:0000256" key="11">
    <source>
        <dbReference type="SAM" id="SignalP"/>
    </source>
</evidence>
<dbReference type="FunFam" id="3.40.630.10:FF:000075">
    <property type="entry name" value="Nicastrin"/>
    <property type="match status" value="1"/>
</dbReference>
<dbReference type="PANTHER" id="PTHR21092">
    <property type="entry name" value="NICASTRIN"/>
    <property type="match status" value="1"/>
</dbReference>
<keyword evidence="9" id="KW-0325">Glycoprotein</keyword>
<feature type="transmembrane region" description="Helical" evidence="10">
    <location>
        <begin position="637"/>
        <end position="660"/>
    </location>
</feature>